<dbReference type="RefSeq" id="WP_346247470.1">
    <property type="nucleotide sequence ID" value="NZ_JBDIZK010000008.1"/>
</dbReference>
<accession>A0ABV0BA43</accession>
<name>A0ABV0BA43_9SPHN</name>
<dbReference type="EMBL" id="JBDIZK010000008">
    <property type="protein sequence ID" value="MEN3748444.1"/>
    <property type="molecule type" value="Genomic_DNA"/>
</dbReference>
<keyword evidence="2" id="KW-1185">Reference proteome</keyword>
<evidence type="ECO:0008006" key="3">
    <source>
        <dbReference type="Google" id="ProtNLM"/>
    </source>
</evidence>
<evidence type="ECO:0000313" key="1">
    <source>
        <dbReference type="EMBL" id="MEN3748444.1"/>
    </source>
</evidence>
<dbReference type="Proteomes" id="UP001427805">
    <property type="component" value="Unassembled WGS sequence"/>
</dbReference>
<reference evidence="1 2" key="1">
    <citation type="submission" date="2024-05" db="EMBL/GenBank/DDBJ databases">
        <title>Sphingomonas sp. HF-S3 16S ribosomal RNA gene Genome sequencing and assembly.</title>
        <authorList>
            <person name="Lee H."/>
        </authorList>
    </citation>
    <scope>NUCLEOTIDE SEQUENCE [LARGE SCALE GENOMIC DNA]</scope>
    <source>
        <strain evidence="1 2">HF-S3</strain>
    </source>
</reference>
<evidence type="ECO:0000313" key="2">
    <source>
        <dbReference type="Proteomes" id="UP001427805"/>
    </source>
</evidence>
<organism evidence="1 2">
    <name type="scientific">Sphingomonas rustica</name>
    <dbReference type="NCBI Taxonomy" id="3103142"/>
    <lineage>
        <taxon>Bacteria</taxon>
        <taxon>Pseudomonadati</taxon>
        <taxon>Pseudomonadota</taxon>
        <taxon>Alphaproteobacteria</taxon>
        <taxon>Sphingomonadales</taxon>
        <taxon>Sphingomonadaceae</taxon>
        <taxon>Sphingomonas</taxon>
    </lineage>
</organism>
<sequence>MNLIAILLTQMAVAMPVADAPAPAPVAPQAAAPAIERYVGKYPFDKVDGVAFLDHPKVRAAVQAVVADPVVRKWVLQANDSPSPAIYRLGAEIVAVGCQAHACGERNWAILVDPGRMSARVCYFNGTTARWFPAIGRPLNGVDECPFDPPKGK</sequence>
<gene>
    <name evidence="1" type="ORF">TPR58_14810</name>
</gene>
<proteinExistence type="predicted"/>
<comment type="caution">
    <text evidence="1">The sequence shown here is derived from an EMBL/GenBank/DDBJ whole genome shotgun (WGS) entry which is preliminary data.</text>
</comment>
<protein>
    <recommendedName>
        <fullName evidence="3">Inhibitor of vertebrate lysozyme (Ivy)</fullName>
    </recommendedName>
</protein>